<dbReference type="GO" id="GO:0005730">
    <property type="term" value="C:nucleolus"/>
    <property type="evidence" value="ECO:0007669"/>
    <property type="project" value="InterPro"/>
</dbReference>
<name>A0A4S4LMJ8_9AGAM</name>
<organism evidence="6 7">
    <name type="scientific">Bondarzewia mesenterica</name>
    <dbReference type="NCBI Taxonomy" id="1095465"/>
    <lineage>
        <taxon>Eukaryota</taxon>
        <taxon>Fungi</taxon>
        <taxon>Dikarya</taxon>
        <taxon>Basidiomycota</taxon>
        <taxon>Agaricomycotina</taxon>
        <taxon>Agaricomycetes</taxon>
        <taxon>Russulales</taxon>
        <taxon>Bondarzewiaceae</taxon>
        <taxon>Bondarzewia</taxon>
    </lineage>
</organism>
<feature type="compositionally biased region" description="Acidic residues" evidence="5">
    <location>
        <begin position="365"/>
        <end position="393"/>
    </location>
</feature>
<dbReference type="InterPro" id="IPR037379">
    <property type="entry name" value="WDR74/Nsa1"/>
</dbReference>
<accession>A0A4S4LMJ8</accession>
<feature type="region of interest" description="Disordered" evidence="5">
    <location>
        <begin position="353"/>
        <end position="409"/>
    </location>
</feature>
<dbReference type="Gene3D" id="2.130.10.10">
    <property type="entry name" value="YVTN repeat-like/Quinoprotein amine dehydrogenase"/>
    <property type="match status" value="1"/>
</dbReference>
<evidence type="ECO:0000256" key="5">
    <source>
        <dbReference type="SAM" id="MobiDB-lite"/>
    </source>
</evidence>
<dbReference type="InterPro" id="IPR036322">
    <property type="entry name" value="WD40_repeat_dom_sf"/>
</dbReference>
<reference evidence="6 7" key="1">
    <citation type="submission" date="2019-02" db="EMBL/GenBank/DDBJ databases">
        <title>Genome sequencing of the rare red list fungi Bondarzewia mesenterica.</title>
        <authorList>
            <person name="Buettner E."/>
            <person name="Kellner H."/>
        </authorList>
    </citation>
    <scope>NUCLEOTIDE SEQUENCE [LARGE SCALE GENOMIC DNA]</scope>
    <source>
        <strain evidence="6 7">DSM 108281</strain>
    </source>
</reference>
<evidence type="ECO:0000313" key="7">
    <source>
        <dbReference type="Proteomes" id="UP000310158"/>
    </source>
</evidence>
<evidence type="ECO:0000313" key="6">
    <source>
        <dbReference type="EMBL" id="THH13434.1"/>
    </source>
</evidence>
<dbReference type="InterPro" id="IPR015943">
    <property type="entry name" value="WD40/YVTN_repeat-like_dom_sf"/>
</dbReference>
<dbReference type="GO" id="GO:0030687">
    <property type="term" value="C:preribosome, large subunit precursor"/>
    <property type="evidence" value="ECO:0007669"/>
    <property type="project" value="TreeGrafter"/>
</dbReference>
<evidence type="ECO:0000256" key="3">
    <source>
        <dbReference type="ARBA" id="ARBA00011187"/>
    </source>
</evidence>
<comment type="subunit">
    <text evidence="3">Component of the pre-66S ribosomal particle.</text>
</comment>
<gene>
    <name evidence="6" type="ORF">EW146_g6788</name>
</gene>
<dbReference type="AlphaFoldDB" id="A0A4S4LMJ8"/>
<dbReference type="EMBL" id="SGPL01000354">
    <property type="protein sequence ID" value="THH13434.1"/>
    <property type="molecule type" value="Genomic_DNA"/>
</dbReference>
<evidence type="ECO:0000256" key="1">
    <source>
        <dbReference type="ARBA" id="ARBA00002889"/>
    </source>
</evidence>
<proteinExistence type="inferred from homology"/>
<feature type="compositionally biased region" description="Basic residues" evidence="5">
    <location>
        <begin position="399"/>
        <end position="409"/>
    </location>
</feature>
<dbReference type="GO" id="GO:0042273">
    <property type="term" value="P:ribosomal large subunit biogenesis"/>
    <property type="evidence" value="ECO:0007669"/>
    <property type="project" value="InterPro"/>
</dbReference>
<dbReference type="PANTHER" id="PTHR16038:SF4">
    <property type="entry name" value="WD REPEAT-CONTAINING PROTEIN 74"/>
    <property type="match status" value="1"/>
</dbReference>
<comment type="function">
    <text evidence="1">Involved in the biogenesis of the 60S ribosomal subunit.</text>
</comment>
<comment type="similarity">
    <text evidence="2">Belongs to the NSA1 family.</text>
</comment>
<evidence type="ECO:0000256" key="2">
    <source>
        <dbReference type="ARBA" id="ARBA00007861"/>
    </source>
</evidence>
<dbReference type="OrthoDB" id="18388at2759"/>
<sequence>MPRFLTGDELGNIKSLKYTVLDAPKAEISTLYTRSESGKEKCIQALTVAPSSQEKKIIAAAHADGSASALLLNEDDSLETLCEWKEPRLRTGQKYVGLAISPKSVSTYYHSPRAGTDPASRGIYSCTSNGALRLTILGEDELPSTSKTSVLPMRLCEWRLSSDGTTFAYGGEEVELSIWDVERAFASGSPEKPSVTELKKRKRGSDLLPGELWRAKNVANDSLSLRQPVHNTCLTFLKSSASASSHHLLVGTLFGNVRRYDTRSARRPVADWQKVAKLEELKGSRRVSTSSLSGAVTSLAPSPTFLASTALDRYARVHSIFAPPAEPGLAQEHKGEVLEKIFMKSVPTAVVWDQDTSQSGKSSDADEGSENGDDVWEGMESVGDDEENEDSGLEDERGKRKGSRKMRVT</sequence>
<dbReference type="PANTHER" id="PTHR16038">
    <property type="entry name" value="NOP SEVEN ASSOCIATED PROTEIN 1"/>
    <property type="match status" value="1"/>
</dbReference>
<protein>
    <recommendedName>
        <fullName evidence="4">Ribosome biogenesis protein NSA1</fullName>
    </recommendedName>
</protein>
<evidence type="ECO:0000256" key="4">
    <source>
        <dbReference type="ARBA" id="ARBA00014234"/>
    </source>
</evidence>
<keyword evidence="7" id="KW-1185">Reference proteome</keyword>
<comment type="caution">
    <text evidence="6">The sequence shown here is derived from an EMBL/GenBank/DDBJ whole genome shotgun (WGS) entry which is preliminary data.</text>
</comment>
<dbReference type="SUPFAM" id="SSF50978">
    <property type="entry name" value="WD40 repeat-like"/>
    <property type="match status" value="1"/>
</dbReference>
<dbReference type="Proteomes" id="UP000310158">
    <property type="component" value="Unassembled WGS sequence"/>
</dbReference>